<comment type="caution">
    <text evidence="2">The sequence shown here is derived from an EMBL/GenBank/DDBJ whole genome shotgun (WGS) entry which is preliminary data.</text>
</comment>
<feature type="signal peptide" evidence="1">
    <location>
        <begin position="1"/>
        <end position="19"/>
    </location>
</feature>
<dbReference type="EMBL" id="WVHT01000029">
    <property type="protein sequence ID" value="MXV53347.1"/>
    <property type="molecule type" value="Genomic_DNA"/>
</dbReference>
<name>A0A7K1YFG0_9SPHI</name>
<keyword evidence="3" id="KW-1185">Reference proteome</keyword>
<evidence type="ECO:0000256" key="1">
    <source>
        <dbReference type="SAM" id="SignalP"/>
    </source>
</evidence>
<organism evidence="2 3">
    <name type="scientific">Hufsiella arboris</name>
    <dbReference type="NCBI Taxonomy" id="2695275"/>
    <lineage>
        <taxon>Bacteria</taxon>
        <taxon>Pseudomonadati</taxon>
        <taxon>Bacteroidota</taxon>
        <taxon>Sphingobacteriia</taxon>
        <taxon>Sphingobacteriales</taxon>
        <taxon>Sphingobacteriaceae</taxon>
        <taxon>Hufsiella</taxon>
    </lineage>
</organism>
<proteinExistence type="predicted"/>
<feature type="chain" id="PRO_5029644771" evidence="1">
    <location>
        <begin position="20"/>
        <end position="167"/>
    </location>
</feature>
<dbReference type="RefSeq" id="WP_160846526.1">
    <property type="nucleotide sequence ID" value="NZ_WVHT01000029.1"/>
</dbReference>
<reference evidence="2 3" key="1">
    <citation type="submission" date="2019-11" db="EMBL/GenBank/DDBJ databases">
        <title>Pedobacter sp. HMF7647 Genome sequencing and assembly.</title>
        <authorList>
            <person name="Kang H."/>
            <person name="Kim H."/>
            <person name="Joh K."/>
        </authorList>
    </citation>
    <scope>NUCLEOTIDE SEQUENCE [LARGE SCALE GENOMIC DNA]</scope>
    <source>
        <strain evidence="2 3">HMF7647</strain>
    </source>
</reference>
<accession>A0A7K1YFG0</accession>
<evidence type="ECO:0000313" key="3">
    <source>
        <dbReference type="Proteomes" id="UP000466586"/>
    </source>
</evidence>
<sequence length="167" mass="19708">MKQSLLIIFGLLTSAYAFSQQKCDSTNLQVDKIQLQSFWTAFKNAINQKDKVKLASLVRFPFTCDYCILDTNRQKNQLYIKVTRATFDRSQYQIFFADRLVKEANKHNLPQDFFIFQPHFNTVDKKCTYSFQYIARDENAQHPGMQHWFDIQKVNGQFKIVSAWTLP</sequence>
<protein>
    <submittedName>
        <fullName evidence="2">Uncharacterized protein</fullName>
    </submittedName>
</protein>
<gene>
    <name evidence="2" type="ORF">GS399_20500</name>
</gene>
<dbReference type="AlphaFoldDB" id="A0A7K1YFG0"/>
<dbReference type="Proteomes" id="UP000466586">
    <property type="component" value="Unassembled WGS sequence"/>
</dbReference>
<keyword evidence="1" id="KW-0732">Signal</keyword>
<evidence type="ECO:0000313" key="2">
    <source>
        <dbReference type="EMBL" id="MXV53347.1"/>
    </source>
</evidence>